<sequence length="130" mass="14985">GNDEMVNTCKTAKAIWDKLLSIYEQSSGQRLDRLLEQFFSYTMDPTEEIVAHVSKLQKIFADCNNELDRLAGKTMPDVVLMSRVMSTLPQSCFESKSVWESVAVETLDNLTERLRLIEMFADSKRKFRKP</sequence>
<reference evidence="1" key="2">
    <citation type="submission" date="2014-07" db="EMBL/GenBank/DDBJ databases">
        <authorList>
            <person name="Hull J."/>
        </authorList>
    </citation>
    <scope>NUCLEOTIDE SEQUENCE</scope>
</reference>
<organism evidence="1">
    <name type="scientific">Lygus hesperus</name>
    <name type="common">Western plant bug</name>
    <dbReference type="NCBI Taxonomy" id="30085"/>
    <lineage>
        <taxon>Eukaryota</taxon>
        <taxon>Metazoa</taxon>
        <taxon>Ecdysozoa</taxon>
        <taxon>Arthropoda</taxon>
        <taxon>Hexapoda</taxon>
        <taxon>Insecta</taxon>
        <taxon>Pterygota</taxon>
        <taxon>Neoptera</taxon>
        <taxon>Paraneoptera</taxon>
        <taxon>Hemiptera</taxon>
        <taxon>Heteroptera</taxon>
        <taxon>Panheteroptera</taxon>
        <taxon>Cimicomorpha</taxon>
        <taxon>Miridae</taxon>
        <taxon>Mirini</taxon>
        <taxon>Lygus</taxon>
    </lineage>
</organism>
<dbReference type="Pfam" id="PF14223">
    <property type="entry name" value="Retrotran_gag_2"/>
    <property type="match status" value="1"/>
</dbReference>
<reference evidence="1" key="1">
    <citation type="journal article" date="2014" name="PLoS ONE">
        <title>Transcriptome-Based Identification of ABC Transporters in the Western Tarnished Plant Bug Lygus hesperus.</title>
        <authorList>
            <person name="Hull J.J."/>
            <person name="Chaney K."/>
            <person name="Geib S.M."/>
            <person name="Fabrick J.A."/>
            <person name="Brent C.S."/>
            <person name="Walsh D."/>
            <person name="Lavine L.C."/>
        </authorList>
    </citation>
    <scope>NUCLEOTIDE SEQUENCE</scope>
</reference>
<protein>
    <submittedName>
        <fullName evidence="1">Spore coat polysaccharide biosynthesis protein spsG</fullName>
    </submittedName>
</protein>
<evidence type="ECO:0000313" key="1">
    <source>
        <dbReference type="EMBL" id="JAG18601.1"/>
    </source>
</evidence>
<dbReference type="AlphaFoldDB" id="A0A0A9XG56"/>
<proteinExistence type="predicted"/>
<gene>
    <name evidence="1" type="primary">spsG</name>
    <name evidence="1" type="ORF">CM83_103939</name>
</gene>
<accession>A0A0A9XG56</accession>
<feature type="non-terminal residue" evidence="1">
    <location>
        <position position="1"/>
    </location>
</feature>
<name>A0A0A9XG56_LYGHE</name>
<dbReference type="EMBL" id="GBHO01025003">
    <property type="protein sequence ID" value="JAG18601.1"/>
    <property type="molecule type" value="Transcribed_RNA"/>
</dbReference>